<gene>
    <name evidence="4" type="ORF">AO440_002938</name>
</gene>
<dbReference type="VEuPathDB" id="FungiDB:GW608_J03487"/>
<comment type="similarity">
    <text evidence="2">Belongs to the BUD31 (G10) family.</text>
</comment>
<reference evidence="4 5" key="1">
    <citation type="submission" date="2015-10" db="EMBL/GenBank/DDBJ databases">
        <title>Draft genomes sequences of Candida glabrata isolates 1A, 1B, 2A, 2B, 3A and 3B.</title>
        <authorList>
            <person name="Haavelsrud O.E."/>
            <person name="Gaustad P."/>
        </authorList>
    </citation>
    <scope>NUCLEOTIDE SEQUENCE [LARGE SCALE GENOMIC DNA]</scope>
    <source>
        <strain evidence="4">910700640</strain>
    </source>
</reference>
<name>A0A0W0D2M9_CANGB</name>
<dbReference type="AlphaFoldDB" id="A0A0W0D2M9"/>
<comment type="subcellular location">
    <subcellularLocation>
        <location evidence="1">Nucleus</location>
    </subcellularLocation>
</comment>
<evidence type="ECO:0000256" key="3">
    <source>
        <dbReference type="ARBA" id="ARBA00023242"/>
    </source>
</evidence>
<dbReference type="PANTHER" id="PTHR19411:SF0">
    <property type="entry name" value="PROTEIN BUD31 HOMOLOG"/>
    <property type="match status" value="1"/>
</dbReference>
<dbReference type="OMA" id="FGTSCIC"/>
<dbReference type="InterPro" id="IPR001748">
    <property type="entry name" value="BUD31"/>
</dbReference>
<dbReference type="GO" id="GO:0005681">
    <property type="term" value="C:spliceosomal complex"/>
    <property type="evidence" value="ECO:0007669"/>
    <property type="project" value="TreeGrafter"/>
</dbReference>
<dbReference type="EMBL" id="LLZZ01000178">
    <property type="protein sequence ID" value="KTA95897.1"/>
    <property type="molecule type" value="Genomic_DNA"/>
</dbReference>
<dbReference type="PRINTS" id="PR00322">
    <property type="entry name" value="G10"/>
</dbReference>
<organism evidence="4 5">
    <name type="scientific">Candida glabrata</name>
    <name type="common">Yeast</name>
    <name type="synonym">Torulopsis glabrata</name>
    <dbReference type="NCBI Taxonomy" id="5478"/>
    <lineage>
        <taxon>Eukaryota</taxon>
        <taxon>Fungi</taxon>
        <taxon>Dikarya</taxon>
        <taxon>Ascomycota</taxon>
        <taxon>Saccharomycotina</taxon>
        <taxon>Saccharomycetes</taxon>
        <taxon>Saccharomycetales</taxon>
        <taxon>Saccharomycetaceae</taxon>
        <taxon>Nakaseomyces</taxon>
    </lineage>
</organism>
<dbReference type="PANTHER" id="PTHR19411">
    <property type="entry name" value="PROTEIN BUD31-RELATED"/>
    <property type="match status" value="1"/>
</dbReference>
<evidence type="ECO:0000313" key="4">
    <source>
        <dbReference type="EMBL" id="KTA95897.1"/>
    </source>
</evidence>
<evidence type="ECO:0000256" key="2">
    <source>
        <dbReference type="ARBA" id="ARBA00005287"/>
    </source>
</evidence>
<proteinExistence type="inferred from homology"/>
<evidence type="ECO:0000313" key="5">
    <source>
        <dbReference type="Proteomes" id="UP000054886"/>
    </source>
</evidence>
<keyword evidence="3" id="KW-0539">Nucleus</keyword>
<dbReference type="VEuPathDB" id="FungiDB:GVI51_J03465"/>
<dbReference type="GO" id="GO:0000974">
    <property type="term" value="C:Prp19 complex"/>
    <property type="evidence" value="ECO:0007669"/>
    <property type="project" value="EnsemblFungi"/>
</dbReference>
<comment type="caution">
    <text evidence="4">The sequence shown here is derived from an EMBL/GenBank/DDBJ whole genome shotgun (WGS) entry which is preliminary data.</text>
</comment>
<dbReference type="GO" id="GO:0000398">
    <property type="term" value="P:mRNA splicing, via spliceosome"/>
    <property type="evidence" value="ECO:0007669"/>
    <property type="project" value="EnsemblFungi"/>
</dbReference>
<evidence type="ECO:0000256" key="1">
    <source>
        <dbReference type="ARBA" id="ARBA00004123"/>
    </source>
</evidence>
<sequence length="148" mass="17334">MKVKGYERVEPVLAEFERRLKEIGKDKSKSLGKGQGKEDLWRIVQIHSERSRYVYTMYYKRRAISRELYEWLLKKKVADRRLIAKWRKRGYEKLCCLQCVQQSETNHGSTCICRVPRLQLEAEAEKKGVPVSFKECVNCGCHGCASTD</sequence>
<protein>
    <submittedName>
        <fullName evidence="4">Pre-mRNA-splicing factor BUD31</fullName>
    </submittedName>
</protein>
<accession>A0A0W0D2M9</accession>
<dbReference type="Pfam" id="PF01125">
    <property type="entry name" value="BUD31"/>
    <property type="match status" value="1"/>
</dbReference>
<dbReference type="VEuPathDB" id="FungiDB:B1J91_J03630g"/>
<dbReference type="PhylomeDB" id="A0A0W0D2M9"/>
<dbReference type="VEuPathDB" id="FungiDB:GWK60_J03443"/>
<dbReference type="Proteomes" id="UP000054886">
    <property type="component" value="Unassembled WGS sequence"/>
</dbReference>
<dbReference type="GO" id="GO:0005686">
    <property type="term" value="C:U2 snRNP"/>
    <property type="evidence" value="ECO:0007669"/>
    <property type="project" value="EnsemblFungi"/>
</dbReference>
<dbReference type="VEuPathDB" id="FungiDB:CAGL0J03630g"/>